<organism evidence="1 2">
    <name type="scientific">Pleurodeles waltl</name>
    <name type="common">Iberian ribbed newt</name>
    <dbReference type="NCBI Taxonomy" id="8319"/>
    <lineage>
        <taxon>Eukaryota</taxon>
        <taxon>Metazoa</taxon>
        <taxon>Chordata</taxon>
        <taxon>Craniata</taxon>
        <taxon>Vertebrata</taxon>
        <taxon>Euteleostomi</taxon>
        <taxon>Amphibia</taxon>
        <taxon>Batrachia</taxon>
        <taxon>Caudata</taxon>
        <taxon>Salamandroidea</taxon>
        <taxon>Salamandridae</taxon>
        <taxon>Pleurodelinae</taxon>
        <taxon>Pleurodeles</taxon>
    </lineage>
</organism>
<comment type="caution">
    <text evidence="1">The sequence shown here is derived from an EMBL/GenBank/DDBJ whole genome shotgun (WGS) entry which is preliminary data.</text>
</comment>
<dbReference type="EMBL" id="JANPWB010000010">
    <property type="protein sequence ID" value="KAJ1137087.1"/>
    <property type="molecule type" value="Genomic_DNA"/>
</dbReference>
<dbReference type="Proteomes" id="UP001066276">
    <property type="component" value="Chromosome 6"/>
</dbReference>
<name>A0AAV7QCV2_PLEWA</name>
<dbReference type="AlphaFoldDB" id="A0AAV7QCV2"/>
<gene>
    <name evidence="1" type="ORF">NDU88_003500</name>
</gene>
<accession>A0AAV7QCV2</accession>
<protein>
    <submittedName>
        <fullName evidence="1">Uncharacterized protein</fullName>
    </submittedName>
</protein>
<evidence type="ECO:0000313" key="2">
    <source>
        <dbReference type="Proteomes" id="UP001066276"/>
    </source>
</evidence>
<proteinExistence type="predicted"/>
<reference evidence="1" key="1">
    <citation type="journal article" date="2022" name="bioRxiv">
        <title>Sequencing and chromosome-scale assembly of the giantPleurodeles waltlgenome.</title>
        <authorList>
            <person name="Brown T."/>
            <person name="Elewa A."/>
            <person name="Iarovenko S."/>
            <person name="Subramanian E."/>
            <person name="Araus A.J."/>
            <person name="Petzold A."/>
            <person name="Susuki M."/>
            <person name="Suzuki K.-i.T."/>
            <person name="Hayashi T."/>
            <person name="Toyoda A."/>
            <person name="Oliveira C."/>
            <person name="Osipova E."/>
            <person name="Leigh N.D."/>
            <person name="Simon A."/>
            <person name="Yun M.H."/>
        </authorList>
    </citation>
    <scope>NUCLEOTIDE SEQUENCE</scope>
    <source>
        <strain evidence="1">20211129_DDA</strain>
        <tissue evidence="1">Liver</tissue>
    </source>
</reference>
<evidence type="ECO:0000313" key="1">
    <source>
        <dbReference type="EMBL" id="KAJ1137087.1"/>
    </source>
</evidence>
<keyword evidence="2" id="KW-1185">Reference proteome</keyword>
<sequence>MSDNAGKVAEAMRLPREAGRLDLVVSGEEVWSAVRLAHRTSAHVATVVAACSPPCKRQAAVEAEAEVSARAARWLEERTHLALGRVAYH</sequence>